<dbReference type="GO" id="GO:0003700">
    <property type="term" value="F:DNA-binding transcription factor activity"/>
    <property type="evidence" value="ECO:0007669"/>
    <property type="project" value="InterPro"/>
</dbReference>
<dbReference type="InterPro" id="IPR036388">
    <property type="entry name" value="WH-like_DNA-bd_sf"/>
</dbReference>
<dbReference type="EMBL" id="RBIM01000001">
    <property type="protein sequence ID" value="RKR03792.1"/>
    <property type="molecule type" value="Genomic_DNA"/>
</dbReference>
<dbReference type="RefSeq" id="WP_121209990.1">
    <property type="nucleotide sequence ID" value="NZ_RBIM01000001.1"/>
</dbReference>
<reference evidence="5 6" key="1">
    <citation type="submission" date="2018-10" db="EMBL/GenBank/DDBJ databases">
        <title>Genomic Encyclopedia of Type Strains, Phase IV (KMG-IV): sequencing the most valuable type-strain genomes for metagenomic binning, comparative biology and taxonomic classification.</title>
        <authorList>
            <person name="Goeker M."/>
        </authorList>
    </citation>
    <scope>NUCLEOTIDE SEQUENCE [LARGE SCALE GENOMIC DNA]</scope>
    <source>
        <strain evidence="5 6">DSM 4734</strain>
    </source>
</reference>
<dbReference type="GO" id="GO:0006950">
    <property type="term" value="P:response to stress"/>
    <property type="evidence" value="ECO:0007669"/>
    <property type="project" value="TreeGrafter"/>
</dbReference>
<feature type="domain" description="HTH marR-type" evidence="4">
    <location>
        <begin position="1"/>
        <end position="133"/>
    </location>
</feature>
<dbReference type="PANTHER" id="PTHR33164">
    <property type="entry name" value="TRANSCRIPTIONAL REGULATOR, MARR FAMILY"/>
    <property type="match status" value="1"/>
</dbReference>
<dbReference type="Proteomes" id="UP000273675">
    <property type="component" value="Unassembled WGS sequence"/>
</dbReference>
<gene>
    <name evidence="5" type="ORF">C7435_0231</name>
</gene>
<dbReference type="SUPFAM" id="SSF46785">
    <property type="entry name" value="Winged helix' DNA-binding domain"/>
    <property type="match status" value="1"/>
</dbReference>
<evidence type="ECO:0000256" key="2">
    <source>
        <dbReference type="ARBA" id="ARBA00023125"/>
    </source>
</evidence>
<evidence type="ECO:0000256" key="1">
    <source>
        <dbReference type="ARBA" id="ARBA00023015"/>
    </source>
</evidence>
<dbReference type="InterPro" id="IPR039422">
    <property type="entry name" value="MarR/SlyA-like"/>
</dbReference>
<dbReference type="OrthoDB" id="9812268at2"/>
<dbReference type="PANTHER" id="PTHR33164:SF43">
    <property type="entry name" value="HTH-TYPE TRANSCRIPTIONAL REPRESSOR YETL"/>
    <property type="match status" value="1"/>
</dbReference>
<dbReference type="Pfam" id="PF12802">
    <property type="entry name" value="MarR_2"/>
    <property type="match status" value="1"/>
</dbReference>
<keyword evidence="1" id="KW-0805">Transcription regulation</keyword>
<evidence type="ECO:0000259" key="4">
    <source>
        <dbReference type="PROSITE" id="PS50995"/>
    </source>
</evidence>
<dbReference type="GO" id="GO:0003677">
    <property type="term" value="F:DNA binding"/>
    <property type="evidence" value="ECO:0007669"/>
    <property type="project" value="UniProtKB-KW"/>
</dbReference>
<dbReference type="InterPro" id="IPR036390">
    <property type="entry name" value="WH_DNA-bd_sf"/>
</dbReference>
<name>A0A495DLI1_9PROT</name>
<keyword evidence="3" id="KW-0804">Transcription</keyword>
<organism evidence="5 6">
    <name type="scientific">Maricaulis maris</name>
    <dbReference type="NCBI Taxonomy" id="74318"/>
    <lineage>
        <taxon>Bacteria</taxon>
        <taxon>Pseudomonadati</taxon>
        <taxon>Pseudomonadota</taxon>
        <taxon>Alphaproteobacteria</taxon>
        <taxon>Maricaulales</taxon>
        <taxon>Maricaulaceae</taxon>
        <taxon>Maricaulis</taxon>
    </lineage>
</organism>
<dbReference type="AlphaFoldDB" id="A0A495DLI1"/>
<dbReference type="PROSITE" id="PS01117">
    <property type="entry name" value="HTH_MARR_1"/>
    <property type="match status" value="1"/>
</dbReference>
<dbReference type="InterPro" id="IPR023187">
    <property type="entry name" value="Tscrpt_reg_MarR-type_CS"/>
</dbReference>
<evidence type="ECO:0000313" key="5">
    <source>
        <dbReference type="EMBL" id="RKR03792.1"/>
    </source>
</evidence>
<dbReference type="PROSITE" id="PS50995">
    <property type="entry name" value="HTH_MARR_2"/>
    <property type="match status" value="1"/>
</dbReference>
<keyword evidence="2" id="KW-0238">DNA-binding</keyword>
<dbReference type="InterPro" id="IPR000835">
    <property type="entry name" value="HTH_MarR-typ"/>
</dbReference>
<sequence>MPSQAMTSLEMMRRVSADAVRGAAADLTARQFALLLAIFMKPGPHAIRDLARQLDLPKPAVTRALDVLERQGFVRRKRDRADKRDVSVHRTVKGAVFLYDYGEAVAHRAEETRQCPSWIPVSPPPAPTSHPLN</sequence>
<evidence type="ECO:0000256" key="3">
    <source>
        <dbReference type="ARBA" id="ARBA00023163"/>
    </source>
</evidence>
<comment type="caution">
    <text evidence="5">The sequence shown here is derived from an EMBL/GenBank/DDBJ whole genome shotgun (WGS) entry which is preliminary data.</text>
</comment>
<dbReference type="SMART" id="SM00347">
    <property type="entry name" value="HTH_MARR"/>
    <property type="match status" value="1"/>
</dbReference>
<dbReference type="Gene3D" id="1.10.10.10">
    <property type="entry name" value="Winged helix-like DNA-binding domain superfamily/Winged helix DNA-binding domain"/>
    <property type="match status" value="1"/>
</dbReference>
<protein>
    <submittedName>
        <fullName evidence="5">MarR family transcriptional regulator</fullName>
    </submittedName>
</protein>
<dbReference type="PRINTS" id="PR00598">
    <property type="entry name" value="HTHMARR"/>
</dbReference>
<evidence type="ECO:0000313" key="6">
    <source>
        <dbReference type="Proteomes" id="UP000273675"/>
    </source>
</evidence>
<accession>A0A495DLI1</accession>
<proteinExistence type="predicted"/>